<name>A0A6H2U285_9EUKA</name>
<feature type="transmembrane region" description="Helical" evidence="1">
    <location>
        <begin position="141"/>
        <end position="161"/>
    </location>
</feature>
<organism evidence="2">
    <name type="scientific">Sphaerothecum destruens</name>
    <dbReference type="NCBI Taxonomy" id="42893"/>
    <lineage>
        <taxon>Eukaryota</taxon>
        <taxon>Ichthyosporea</taxon>
        <taxon>Dermocystida</taxon>
        <taxon>Sphaerothecum</taxon>
    </lineage>
</organism>
<reference evidence="2" key="1">
    <citation type="journal article" date="2020" name="Parasit. Vectors">
        <title>The complete mitochondrial genome of a parasite at the animal-fungal boundary.</title>
        <authorList>
            <person name="Sana S."/>
            <person name="Hardouin E.A."/>
            <person name="Paley R."/>
            <person name="Zhang T."/>
            <person name="Andreou D."/>
        </authorList>
    </citation>
    <scope>NUCLEOTIDE SEQUENCE</scope>
</reference>
<dbReference type="RefSeq" id="YP_009734645.1">
    <property type="nucleotide sequence ID" value="NC_046408.1"/>
</dbReference>
<evidence type="ECO:0000313" key="2">
    <source>
        <dbReference type="EMBL" id="QID02688.1"/>
    </source>
</evidence>
<sequence length="212" mass="26021">MVIDYFFKELIWRLKYVLGYWFVLFILSFWYIDVWLYWVFNSCDVSFILLGIEKGTFFNVFFSLLNSLLWSMWYLFFQIFLMVRGGFYREEMSTEIFIIVEILIAIFSLYVFTKGAQWVIVNLHLNNTNSLIERVVCIWDLVQYLYLFLILFHILILFAVYSSNFIKSRKFIYLVIGLFMVTFMVCDWIVWFFIYISLFFFLEIIYFLRCLI</sequence>
<feature type="transmembrane region" description="Helical" evidence="1">
    <location>
        <begin position="60"/>
        <end position="83"/>
    </location>
</feature>
<dbReference type="EMBL" id="MG832660">
    <property type="protein sequence ID" value="QID02688.1"/>
    <property type="molecule type" value="Genomic_DNA"/>
</dbReference>
<keyword evidence="2" id="KW-0496">Mitochondrion</keyword>
<feature type="transmembrane region" description="Helical" evidence="1">
    <location>
        <begin position="173"/>
        <end position="202"/>
    </location>
</feature>
<evidence type="ECO:0000256" key="1">
    <source>
        <dbReference type="SAM" id="Phobius"/>
    </source>
</evidence>
<proteinExistence type="predicted"/>
<dbReference type="AlphaFoldDB" id="A0A6H2U285"/>
<feature type="transmembrane region" description="Helical" evidence="1">
    <location>
        <begin position="20"/>
        <end position="40"/>
    </location>
</feature>
<keyword evidence="1" id="KW-0472">Membrane</keyword>
<keyword evidence="1" id="KW-0812">Transmembrane</keyword>
<feature type="transmembrane region" description="Helical" evidence="1">
    <location>
        <begin position="95"/>
        <end position="121"/>
    </location>
</feature>
<protein>
    <submittedName>
        <fullName evidence="2">Sec-independent protein translocase component TatC</fullName>
    </submittedName>
</protein>
<dbReference type="GeneID" id="44790186"/>
<geneLocation type="mitochondrion" evidence="2"/>
<gene>
    <name evidence="2" type="primary">tatC</name>
</gene>
<keyword evidence="1" id="KW-1133">Transmembrane helix</keyword>
<accession>A0A6H2U285</accession>